<dbReference type="AlphaFoldDB" id="A0A2G8SH94"/>
<evidence type="ECO:0000313" key="1">
    <source>
        <dbReference type="EMBL" id="PIL33132.1"/>
    </source>
</evidence>
<proteinExistence type="predicted"/>
<comment type="caution">
    <text evidence="1">The sequence shown here is derived from an EMBL/GenBank/DDBJ whole genome shotgun (WGS) entry which is preliminary data.</text>
</comment>
<dbReference type="EMBL" id="AYKW01000008">
    <property type="protein sequence ID" value="PIL33132.1"/>
    <property type="molecule type" value="Genomic_DNA"/>
</dbReference>
<evidence type="ECO:0000313" key="2">
    <source>
        <dbReference type="Proteomes" id="UP000230002"/>
    </source>
</evidence>
<sequence>MSDNFHNIPSYAIADTLPILPDLYHNLPPYHYSLHSLPSNLSWIYQHDSSLTLSQYLSVDAHPITIHIVGTIVHKHLTDAHTHLLSLEPASPTDLTTAYNIIRDNSPPRTFANSNSQTLLTPRFSTPRAIIDNLH</sequence>
<accession>A0A2G8SH94</accession>
<gene>
    <name evidence="1" type="ORF">GSI_04581</name>
</gene>
<dbReference type="Proteomes" id="UP000230002">
    <property type="component" value="Unassembled WGS sequence"/>
</dbReference>
<reference evidence="1 2" key="1">
    <citation type="journal article" date="2015" name="Sci. Rep.">
        <title>Chromosome-level genome map provides insights into diverse defense mechanisms in the medicinal fungus Ganoderma sinense.</title>
        <authorList>
            <person name="Zhu Y."/>
            <person name="Xu J."/>
            <person name="Sun C."/>
            <person name="Zhou S."/>
            <person name="Xu H."/>
            <person name="Nelson D.R."/>
            <person name="Qian J."/>
            <person name="Song J."/>
            <person name="Luo H."/>
            <person name="Xiang L."/>
            <person name="Li Y."/>
            <person name="Xu Z."/>
            <person name="Ji A."/>
            <person name="Wang L."/>
            <person name="Lu S."/>
            <person name="Hayward A."/>
            <person name="Sun W."/>
            <person name="Li X."/>
            <person name="Schwartz D.C."/>
            <person name="Wang Y."/>
            <person name="Chen S."/>
        </authorList>
    </citation>
    <scope>NUCLEOTIDE SEQUENCE [LARGE SCALE GENOMIC DNA]</scope>
    <source>
        <strain evidence="1 2">ZZ0214-1</strain>
    </source>
</reference>
<name>A0A2G8SH94_9APHY</name>
<keyword evidence="2" id="KW-1185">Reference proteome</keyword>
<organism evidence="1 2">
    <name type="scientific">Ganoderma sinense ZZ0214-1</name>
    <dbReference type="NCBI Taxonomy" id="1077348"/>
    <lineage>
        <taxon>Eukaryota</taxon>
        <taxon>Fungi</taxon>
        <taxon>Dikarya</taxon>
        <taxon>Basidiomycota</taxon>
        <taxon>Agaricomycotina</taxon>
        <taxon>Agaricomycetes</taxon>
        <taxon>Polyporales</taxon>
        <taxon>Polyporaceae</taxon>
        <taxon>Ganoderma</taxon>
    </lineage>
</organism>
<protein>
    <submittedName>
        <fullName evidence="1">Uncharacterized protein</fullName>
    </submittedName>
</protein>